<evidence type="ECO:0000313" key="2">
    <source>
        <dbReference type="EMBL" id="KNB73462.1"/>
    </source>
</evidence>
<comment type="caution">
    <text evidence="2">The sequence shown here is derived from an EMBL/GenBank/DDBJ whole genome shotgun (WGS) entry which is preliminary data.</text>
</comment>
<dbReference type="InterPro" id="IPR047801">
    <property type="entry name" value="Peptidase_C45"/>
</dbReference>
<evidence type="ECO:0000259" key="1">
    <source>
        <dbReference type="Pfam" id="PF03417"/>
    </source>
</evidence>
<feature type="domain" description="Peptidase C45 hydrolase" evidence="1">
    <location>
        <begin position="123"/>
        <end position="347"/>
    </location>
</feature>
<keyword evidence="2" id="KW-0449">Lipoprotein</keyword>
<dbReference type="EMBL" id="LGIQ01000005">
    <property type="protein sequence ID" value="KNB73462.1"/>
    <property type="molecule type" value="Genomic_DNA"/>
</dbReference>
<dbReference type="PANTHER" id="PTHR34180">
    <property type="entry name" value="PEPTIDASE C45"/>
    <property type="match status" value="1"/>
</dbReference>
<protein>
    <submittedName>
        <fullName evidence="2">Lipoprotein</fullName>
    </submittedName>
</protein>
<gene>
    <name evidence="2" type="ORF">ADS79_05795</name>
</gene>
<dbReference type="InterPro" id="IPR005079">
    <property type="entry name" value="Peptidase_C45_hydrolase"/>
</dbReference>
<dbReference type="AlphaFoldDB" id="A0A0K9YXT2"/>
<dbReference type="InterPro" id="IPR047794">
    <property type="entry name" value="C45_proenzyme-like"/>
</dbReference>
<reference evidence="3" key="1">
    <citation type="submission" date="2015-07" db="EMBL/GenBank/DDBJ databases">
        <title>Genome sequencing project for genomic taxonomy and phylogenomics of Bacillus-like bacteria.</title>
        <authorList>
            <person name="Liu B."/>
            <person name="Wang J."/>
            <person name="Zhu Y."/>
            <person name="Liu G."/>
            <person name="Chen Q."/>
            <person name="Chen Z."/>
            <person name="Lan J."/>
            <person name="Che J."/>
            <person name="Ge C."/>
            <person name="Shi H."/>
            <person name="Pan Z."/>
            <person name="Liu X."/>
        </authorList>
    </citation>
    <scope>NUCLEOTIDE SEQUENCE [LARGE SCALE GENOMIC DNA]</scope>
    <source>
        <strain evidence="3">DSM 9887</strain>
    </source>
</reference>
<organism evidence="2 3">
    <name type="scientific">Brevibacillus reuszeri</name>
    <dbReference type="NCBI Taxonomy" id="54915"/>
    <lineage>
        <taxon>Bacteria</taxon>
        <taxon>Bacillati</taxon>
        <taxon>Bacillota</taxon>
        <taxon>Bacilli</taxon>
        <taxon>Bacillales</taxon>
        <taxon>Paenibacillaceae</taxon>
        <taxon>Brevibacillus</taxon>
    </lineage>
</organism>
<sequence length="357" mass="40005">MKMNQKTFPFYRFEGSHREIGRQYGEACADLIRKHRDYALARLEAKVKIPSMQALEEAALRYREYVLKYAPFFDEEIQGISESTGLTLGEAYLLQLRAELYYEFDSNDECTTFAIQTEATADGTPLIGQNADLPNFYSEIGIVAEFVPDDGHTCLMLTPAGQISYIGINKHGLGVFANFLTCDGWRVGFPRYLLSRLALTKETVPEAIALVRSVHRASSRNLILLDKKGNAADLETTPTTDMLIEPVNGLLAHANHYIGQELLAEERLTGTHLDNSKTRYARMRSLLESHHGKLDAQAMQSILRDRGSEPYPLCRMPGDDGTDSITFASVIAEPSKGQLWIAIGPPNQFEYKCYSFS</sequence>
<dbReference type="Proteomes" id="UP000036834">
    <property type="component" value="Unassembled WGS sequence"/>
</dbReference>
<dbReference type="Gene3D" id="1.10.10.2120">
    <property type="match status" value="1"/>
</dbReference>
<dbReference type="NCBIfam" id="NF040521">
    <property type="entry name" value="C45_proenzyme"/>
    <property type="match status" value="1"/>
</dbReference>
<dbReference type="PATRIC" id="fig|54915.3.peg.6574"/>
<accession>A0A0K9YXT2</accession>
<dbReference type="Gene3D" id="3.60.60.10">
    <property type="entry name" value="Penicillin V Acylase, Chain A"/>
    <property type="match status" value="1"/>
</dbReference>
<dbReference type="OrthoDB" id="8617387at2"/>
<name>A0A0K9YXT2_9BACL</name>
<dbReference type="Pfam" id="PF03417">
    <property type="entry name" value="AAT"/>
    <property type="match status" value="1"/>
</dbReference>
<evidence type="ECO:0000313" key="3">
    <source>
        <dbReference type="Proteomes" id="UP000036834"/>
    </source>
</evidence>
<dbReference type="STRING" id="54915.ADS79_05795"/>
<dbReference type="PANTHER" id="PTHR34180:SF1">
    <property type="entry name" value="BETA-ALANYL-DOPAMINE_CARCININE HYDROLASE"/>
    <property type="match status" value="1"/>
</dbReference>
<proteinExistence type="predicted"/>